<evidence type="ECO:0000259" key="9">
    <source>
        <dbReference type="Pfam" id="PF01979"/>
    </source>
</evidence>
<dbReference type="GO" id="GO:0006147">
    <property type="term" value="P:guanine catabolic process"/>
    <property type="evidence" value="ECO:0007669"/>
    <property type="project" value="UniProtKB-UniRule"/>
</dbReference>
<protein>
    <recommendedName>
        <fullName evidence="8">Guanine deaminase</fullName>
        <shortName evidence="8">Guanase</shortName>
        <ecNumber evidence="8">3.5.4.3</ecNumber>
    </recommendedName>
    <alternativeName>
        <fullName evidence="8">Guanine aminohydrolase</fullName>
    </alternativeName>
</protein>
<dbReference type="InterPro" id="IPR051607">
    <property type="entry name" value="Metallo-dep_hydrolases"/>
</dbReference>
<comment type="catalytic activity">
    <reaction evidence="6 8">
        <text>guanine + H2O + H(+) = xanthine + NH4(+)</text>
        <dbReference type="Rhea" id="RHEA:14665"/>
        <dbReference type="ChEBI" id="CHEBI:15377"/>
        <dbReference type="ChEBI" id="CHEBI:15378"/>
        <dbReference type="ChEBI" id="CHEBI:16235"/>
        <dbReference type="ChEBI" id="CHEBI:17712"/>
        <dbReference type="ChEBI" id="CHEBI:28938"/>
        <dbReference type="EC" id="3.5.4.3"/>
    </reaction>
</comment>
<feature type="domain" description="Amidohydrolase-related" evidence="9">
    <location>
        <begin position="69"/>
        <end position="457"/>
    </location>
</feature>
<dbReference type="Proteomes" id="UP001362999">
    <property type="component" value="Unassembled WGS sequence"/>
</dbReference>
<comment type="cofactor">
    <cofactor evidence="8">
        <name>Zn(2+)</name>
        <dbReference type="ChEBI" id="CHEBI:29105"/>
    </cofactor>
    <text evidence="8">Binds 1 zinc ion per subunit.</text>
</comment>
<dbReference type="InterPro" id="IPR032466">
    <property type="entry name" value="Metal_Hydrolase"/>
</dbReference>
<proteinExistence type="inferred from homology"/>
<evidence type="ECO:0000256" key="5">
    <source>
        <dbReference type="ARBA" id="ARBA00022833"/>
    </source>
</evidence>
<dbReference type="GO" id="GO:0005829">
    <property type="term" value="C:cytosol"/>
    <property type="evidence" value="ECO:0007669"/>
    <property type="project" value="TreeGrafter"/>
</dbReference>
<dbReference type="NCBIfam" id="TIGR02967">
    <property type="entry name" value="guan_deamin"/>
    <property type="match status" value="1"/>
</dbReference>
<comment type="similarity">
    <text evidence="2 8">Belongs to the metallo-dependent hydrolases superfamily. ATZ/TRZ family.</text>
</comment>
<reference evidence="10 11" key="1">
    <citation type="journal article" date="2024" name="J Genomics">
        <title>Draft genome sequencing and assembly of Favolaschia claudopus CIRM-BRFM 2984 isolated from oak limbs.</title>
        <authorList>
            <person name="Navarro D."/>
            <person name="Drula E."/>
            <person name="Chaduli D."/>
            <person name="Cazenave R."/>
            <person name="Ahrendt S."/>
            <person name="Wang J."/>
            <person name="Lipzen A."/>
            <person name="Daum C."/>
            <person name="Barry K."/>
            <person name="Grigoriev I.V."/>
            <person name="Favel A."/>
            <person name="Rosso M.N."/>
            <person name="Martin F."/>
        </authorList>
    </citation>
    <scope>NUCLEOTIDE SEQUENCE [LARGE SCALE GENOMIC DNA]</scope>
    <source>
        <strain evidence="10 11">CIRM-BRFM 2984</strain>
    </source>
</reference>
<evidence type="ECO:0000256" key="8">
    <source>
        <dbReference type="RuleBase" id="RU366009"/>
    </source>
</evidence>
<dbReference type="AlphaFoldDB" id="A0AAW0B381"/>
<organism evidence="10 11">
    <name type="scientific">Favolaschia claudopus</name>
    <dbReference type="NCBI Taxonomy" id="2862362"/>
    <lineage>
        <taxon>Eukaryota</taxon>
        <taxon>Fungi</taxon>
        <taxon>Dikarya</taxon>
        <taxon>Basidiomycota</taxon>
        <taxon>Agaricomycotina</taxon>
        <taxon>Agaricomycetes</taxon>
        <taxon>Agaricomycetidae</taxon>
        <taxon>Agaricales</taxon>
        <taxon>Marasmiineae</taxon>
        <taxon>Mycenaceae</taxon>
        <taxon>Favolaschia</taxon>
    </lineage>
</organism>
<evidence type="ECO:0000256" key="4">
    <source>
        <dbReference type="ARBA" id="ARBA00022801"/>
    </source>
</evidence>
<sequence>MSSIVYYGPVINPVSLVSFDALPRCLLAVAPTGNIDWIVEDVEDSMVQETMAAHGYIDVDVVCLREGEFLMPGFCDTHTHAPQVPNMASGQQYELLDWLENITFPMESRFSDSDFARKTYPGVVRRIIDSGTTTCSYFGTIHLEATKILAEVVNEYGQRAFVGKCNMDQNSPAHYIEPSVEQSISATKALVSHIKQLPAHPHSPEPLVQPILTPRFAISCTSPLLKSLGDMAASDPNLRIQTHVSENPNEIKFTMSLFPQCVSYTSVYEDHRLLRANTILAHAVHLSEDEIDLIAERRAGLSHCPTSNFNLQSGVAPIGRYLDRGIKVGLGTDVAGGYSPSILNAVQNASIASKVIAMQDREAASPGKFSHKQLSVQSLLYLATMGGAEVCNLEKFVGSFKPQKSFDALVVSVRNDAGNPAIWWSESAPRNLAGMLEQFLFAGDNRNISRVYVQGRLIGGTAFLR</sequence>
<dbReference type="Gene3D" id="2.30.40.10">
    <property type="entry name" value="Urease, subunit C, domain 1"/>
    <property type="match status" value="1"/>
</dbReference>
<evidence type="ECO:0000256" key="3">
    <source>
        <dbReference type="ARBA" id="ARBA00022723"/>
    </source>
</evidence>
<dbReference type="GO" id="GO:0008270">
    <property type="term" value="F:zinc ion binding"/>
    <property type="evidence" value="ECO:0007669"/>
    <property type="project" value="UniProtKB-UniRule"/>
</dbReference>
<evidence type="ECO:0000256" key="1">
    <source>
        <dbReference type="ARBA" id="ARBA00004984"/>
    </source>
</evidence>
<evidence type="ECO:0000256" key="6">
    <source>
        <dbReference type="ARBA" id="ARBA00051148"/>
    </source>
</evidence>
<evidence type="ECO:0000256" key="2">
    <source>
        <dbReference type="ARBA" id="ARBA00006745"/>
    </source>
</evidence>
<comment type="function">
    <text evidence="7 8">Catalyzes the hydrolytic deamination of guanine, producing xanthine and ammonia.</text>
</comment>
<keyword evidence="3 8" id="KW-0479">Metal-binding</keyword>
<dbReference type="SUPFAM" id="SSF51556">
    <property type="entry name" value="Metallo-dependent hydrolases"/>
    <property type="match status" value="1"/>
</dbReference>
<comment type="caution">
    <text evidence="10">The sequence shown here is derived from an EMBL/GenBank/DDBJ whole genome shotgun (WGS) entry which is preliminary data.</text>
</comment>
<dbReference type="InterPro" id="IPR014311">
    <property type="entry name" value="Guanine_deaminase"/>
</dbReference>
<keyword evidence="5 8" id="KW-0862">Zinc</keyword>
<evidence type="ECO:0000256" key="7">
    <source>
        <dbReference type="ARBA" id="ARBA00056079"/>
    </source>
</evidence>
<dbReference type="SUPFAM" id="SSF51338">
    <property type="entry name" value="Composite domain of metallo-dependent hydrolases"/>
    <property type="match status" value="1"/>
</dbReference>
<comment type="pathway">
    <text evidence="1 8">Purine metabolism; guanine degradation; xanthine from guanine: step 1/1.</text>
</comment>
<gene>
    <name evidence="10" type="ORF">R3P38DRAFT_2969752</name>
</gene>
<dbReference type="PANTHER" id="PTHR11271:SF6">
    <property type="entry name" value="GUANINE DEAMINASE"/>
    <property type="match status" value="1"/>
</dbReference>
<dbReference type="InterPro" id="IPR006680">
    <property type="entry name" value="Amidohydro-rel"/>
</dbReference>
<dbReference type="InterPro" id="IPR011059">
    <property type="entry name" value="Metal-dep_hydrolase_composite"/>
</dbReference>
<dbReference type="EMBL" id="JAWWNJ010000041">
    <property type="protein sequence ID" value="KAK7020487.1"/>
    <property type="molecule type" value="Genomic_DNA"/>
</dbReference>
<dbReference type="PANTHER" id="PTHR11271">
    <property type="entry name" value="GUANINE DEAMINASE"/>
    <property type="match status" value="1"/>
</dbReference>
<evidence type="ECO:0000313" key="11">
    <source>
        <dbReference type="Proteomes" id="UP001362999"/>
    </source>
</evidence>
<keyword evidence="4 8" id="KW-0378">Hydrolase</keyword>
<dbReference type="GO" id="GO:0008892">
    <property type="term" value="F:guanine deaminase activity"/>
    <property type="evidence" value="ECO:0007669"/>
    <property type="project" value="UniProtKB-UniRule"/>
</dbReference>
<dbReference type="Pfam" id="PF01979">
    <property type="entry name" value="Amidohydro_1"/>
    <property type="match status" value="1"/>
</dbReference>
<dbReference type="EC" id="3.5.4.3" evidence="8"/>
<name>A0AAW0B381_9AGAR</name>
<evidence type="ECO:0000313" key="10">
    <source>
        <dbReference type="EMBL" id="KAK7020487.1"/>
    </source>
</evidence>
<dbReference type="FunFam" id="3.20.20.140:FF:000022">
    <property type="entry name" value="Guanine deaminase"/>
    <property type="match status" value="1"/>
</dbReference>
<keyword evidence="11" id="KW-1185">Reference proteome</keyword>
<accession>A0AAW0B381</accession>
<dbReference type="Gene3D" id="3.20.20.140">
    <property type="entry name" value="Metal-dependent hydrolases"/>
    <property type="match status" value="1"/>
</dbReference>